<dbReference type="Proteomes" id="UP000475862">
    <property type="component" value="Unassembled WGS sequence"/>
</dbReference>
<evidence type="ECO:0000313" key="2">
    <source>
        <dbReference type="Proteomes" id="UP000475862"/>
    </source>
</evidence>
<protein>
    <submittedName>
        <fullName evidence="1">Uncharacterized protein</fullName>
    </submittedName>
</protein>
<keyword evidence="2" id="KW-1185">Reference proteome</keyword>
<reference evidence="1 2" key="1">
    <citation type="submission" date="2019-08" db="EMBL/GenBank/DDBJ databases">
        <title>The genome of the soybean aphid Biotype 1, its phylome, world population structure and adaptation to the North American continent.</title>
        <authorList>
            <person name="Giordano R."/>
            <person name="Donthu R.K."/>
            <person name="Hernandez A.G."/>
            <person name="Wright C.L."/>
            <person name="Zimin A.V."/>
        </authorList>
    </citation>
    <scope>NUCLEOTIDE SEQUENCE [LARGE SCALE GENOMIC DNA]</scope>
    <source>
        <tissue evidence="1">Whole aphids</tissue>
    </source>
</reference>
<proteinExistence type="predicted"/>
<gene>
    <name evidence="1" type="ORF">AGLY_015215</name>
</gene>
<dbReference type="EMBL" id="VYZN01000069">
    <property type="protein sequence ID" value="KAE9524378.1"/>
    <property type="molecule type" value="Genomic_DNA"/>
</dbReference>
<dbReference type="AlphaFoldDB" id="A0A6G0T1U7"/>
<sequence>MQTPIASLDAVGALGQDEHLPTIVNSNRKSYHELKKKPNVKYSIPKLNLLVMEYLLIVKNNRNNSKLRHAISNNLMSLSDLYNCTKDIHFAIRNPPLKFEIEALFRPVMLYRQKKHTSLINDSVRSDECIDFTMIITSRNNASISNFGGGFRWKSEYPWCIIEFEFIRNMSKLRKFANISSNCSLFSKLSSSGHMSLKLEIMLFENSHLLSDCKISRAPSSFRNNPVITTMPRQLIHVHENVRSDIAVETSRSAEKVGVRLTHTTARLYKNYNTLTIPQG</sequence>
<comment type="caution">
    <text evidence="1">The sequence shown here is derived from an EMBL/GenBank/DDBJ whole genome shotgun (WGS) entry which is preliminary data.</text>
</comment>
<accession>A0A6G0T1U7</accession>
<name>A0A6G0T1U7_APHGL</name>
<organism evidence="1 2">
    <name type="scientific">Aphis glycines</name>
    <name type="common">Soybean aphid</name>
    <dbReference type="NCBI Taxonomy" id="307491"/>
    <lineage>
        <taxon>Eukaryota</taxon>
        <taxon>Metazoa</taxon>
        <taxon>Ecdysozoa</taxon>
        <taxon>Arthropoda</taxon>
        <taxon>Hexapoda</taxon>
        <taxon>Insecta</taxon>
        <taxon>Pterygota</taxon>
        <taxon>Neoptera</taxon>
        <taxon>Paraneoptera</taxon>
        <taxon>Hemiptera</taxon>
        <taxon>Sternorrhyncha</taxon>
        <taxon>Aphidomorpha</taxon>
        <taxon>Aphidoidea</taxon>
        <taxon>Aphididae</taxon>
        <taxon>Aphidini</taxon>
        <taxon>Aphis</taxon>
        <taxon>Aphis</taxon>
    </lineage>
</organism>
<evidence type="ECO:0000313" key="1">
    <source>
        <dbReference type="EMBL" id="KAE9524378.1"/>
    </source>
</evidence>